<sequence>MHLQHNHNHNAINHHSSLRQRQDAITNAPIFPACFRMRSSVRRALPARTGRLASFQGPSAIRCALAVLFFAVRMSLAFSPDHHGAHVMIRTAPMVPAAQTFTAGPMPSPWGSTSLMHLARAPWHPQGPVDAQAAPSFKPLALVSLLENRSRFL</sequence>
<protein>
    <submittedName>
        <fullName evidence="1">Uncharacterized protein</fullName>
    </submittedName>
</protein>
<comment type="caution">
    <text evidence="1">The sequence shown here is derived from an EMBL/GenBank/DDBJ whole genome shotgun (WGS) entry which is preliminary data.</text>
</comment>
<name>A0A1Y2H706_9FUNG</name>
<reference evidence="1 2" key="1">
    <citation type="submission" date="2016-07" db="EMBL/GenBank/DDBJ databases">
        <title>Pervasive Adenine N6-methylation of Active Genes in Fungi.</title>
        <authorList>
            <consortium name="DOE Joint Genome Institute"/>
            <person name="Mondo S.J."/>
            <person name="Dannebaum R.O."/>
            <person name="Kuo R.C."/>
            <person name="Labutti K."/>
            <person name="Haridas S."/>
            <person name="Kuo A."/>
            <person name="Salamov A."/>
            <person name="Ahrendt S.R."/>
            <person name="Lipzen A."/>
            <person name="Sullivan W."/>
            <person name="Andreopoulos W.B."/>
            <person name="Clum A."/>
            <person name="Lindquist E."/>
            <person name="Daum C."/>
            <person name="Ramamoorthy G.K."/>
            <person name="Gryganskyi A."/>
            <person name="Culley D."/>
            <person name="Magnuson J.K."/>
            <person name="James T.Y."/>
            <person name="O'Malley M.A."/>
            <person name="Stajich J.E."/>
            <person name="Spatafora J.W."/>
            <person name="Visel A."/>
            <person name="Grigoriev I.V."/>
        </authorList>
    </citation>
    <scope>NUCLEOTIDE SEQUENCE [LARGE SCALE GENOMIC DNA]</scope>
    <source>
        <strain evidence="1 2">PL171</strain>
    </source>
</reference>
<dbReference type="Proteomes" id="UP000193411">
    <property type="component" value="Unassembled WGS sequence"/>
</dbReference>
<dbReference type="AlphaFoldDB" id="A0A1Y2H706"/>
<proteinExistence type="predicted"/>
<gene>
    <name evidence="1" type="ORF">BCR44DRAFT_1313536</name>
</gene>
<keyword evidence="2" id="KW-1185">Reference proteome</keyword>
<accession>A0A1Y2H706</accession>
<evidence type="ECO:0000313" key="2">
    <source>
        <dbReference type="Proteomes" id="UP000193411"/>
    </source>
</evidence>
<dbReference type="EMBL" id="MCFL01000086">
    <property type="protein sequence ID" value="ORZ30368.1"/>
    <property type="molecule type" value="Genomic_DNA"/>
</dbReference>
<organism evidence="1 2">
    <name type="scientific">Catenaria anguillulae PL171</name>
    <dbReference type="NCBI Taxonomy" id="765915"/>
    <lineage>
        <taxon>Eukaryota</taxon>
        <taxon>Fungi</taxon>
        <taxon>Fungi incertae sedis</taxon>
        <taxon>Blastocladiomycota</taxon>
        <taxon>Blastocladiomycetes</taxon>
        <taxon>Blastocladiales</taxon>
        <taxon>Catenariaceae</taxon>
        <taxon>Catenaria</taxon>
    </lineage>
</organism>
<evidence type="ECO:0000313" key="1">
    <source>
        <dbReference type="EMBL" id="ORZ30368.1"/>
    </source>
</evidence>